<evidence type="ECO:0000313" key="2">
    <source>
        <dbReference type="EMBL" id="PWY85961.1"/>
    </source>
</evidence>
<gene>
    <name evidence="2" type="ORF">BO70DRAFT_218162</name>
</gene>
<dbReference type="RefSeq" id="XP_025400513.1">
    <property type="nucleotide sequence ID" value="XM_025538704.1"/>
</dbReference>
<keyword evidence="3" id="KW-1185">Reference proteome</keyword>
<dbReference type="AlphaFoldDB" id="A0A317WJW2"/>
<feature type="region of interest" description="Disordered" evidence="1">
    <location>
        <begin position="1"/>
        <end position="75"/>
    </location>
</feature>
<evidence type="ECO:0000256" key="1">
    <source>
        <dbReference type="SAM" id="MobiDB-lite"/>
    </source>
</evidence>
<comment type="caution">
    <text evidence="2">The sequence shown here is derived from an EMBL/GenBank/DDBJ whole genome shotgun (WGS) entry which is preliminary data.</text>
</comment>
<dbReference type="EMBL" id="MSFL01000008">
    <property type="protein sequence ID" value="PWY85961.1"/>
    <property type="molecule type" value="Genomic_DNA"/>
</dbReference>
<dbReference type="VEuPathDB" id="FungiDB:BO70DRAFT_218162"/>
<feature type="compositionally biased region" description="Basic and acidic residues" evidence="1">
    <location>
        <begin position="23"/>
        <end position="49"/>
    </location>
</feature>
<proteinExistence type="predicted"/>
<accession>A0A317WJW2</accession>
<name>A0A317WJW2_9EURO</name>
<organism evidence="2 3">
    <name type="scientific">Aspergillus heteromorphus CBS 117.55</name>
    <dbReference type="NCBI Taxonomy" id="1448321"/>
    <lineage>
        <taxon>Eukaryota</taxon>
        <taxon>Fungi</taxon>
        <taxon>Dikarya</taxon>
        <taxon>Ascomycota</taxon>
        <taxon>Pezizomycotina</taxon>
        <taxon>Eurotiomycetes</taxon>
        <taxon>Eurotiomycetidae</taxon>
        <taxon>Eurotiales</taxon>
        <taxon>Aspergillaceae</taxon>
        <taxon>Aspergillus</taxon>
        <taxon>Aspergillus subgen. Circumdati</taxon>
    </lineage>
</organism>
<dbReference type="Proteomes" id="UP000247233">
    <property type="component" value="Unassembled WGS sequence"/>
</dbReference>
<sequence>MIDLESPNHRDKHAPGVSMARAAKSEQPKAKTRDAERLAARERRAREKNGNTGDAGRRVGGAGARDPSPTGDAVNSIRESHQKMKFLRLGNLGNHYWILLGNGNNSLLFGHSRQGWRLIKRRVSGRGVITLDWKHRSPTDIYGQSSQSSQSSIGRQGRAHLAWRTPIAQLIRGRALALQEQVAKSVRQQHPGILDGASHPAKVGLVPALLASSSSVISTSTR</sequence>
<protein>
    <submittedName>
        <fullName evidence="2">Uncharacterized protein</fullName>
    </submittedName>
</protein>
<reference evidence="2 3" key="1">
    <citation type="submission" date="2016-12" db="EMBL/GenBank/DDBJ databases">
        <title>The genomes of Aspergillus section Nigri reveals drivers in fungal speciation.</title>
        <authorList>
            <consortium name="DOE Joint Genome Institute"/>
            <person name="Vesth T.C."/>
            <person name="Nybo J."/>
            <person name="Theobald S."/>
            <person name="Brandl J."/>
            <person name="Frisvad J.C."/>
            <person name="Nielsen K.F."/>
            <person name="Lyhne E.K."/>
            <person name="Kogle M.E."/>
            <person name="Kuo A."/>
            <person name="Riley R."/>
            <person name="Clum A."/>
            <person name="Nolan M."/>
            <person name="Lipzen A."/>
            <person name="Salamov A."/>
            <person name="Henrissat B."/>
            <person name="Wiebenga A."/>
            <person name="De Vries R.P."/>
            <person name="Grigoriev I.V."/>
            <person name="Mortensen U.H."/>
            <person name="Andersen M.R."/>
            <person name="Baker S.E."/>
        </authorList>
    </citation>
    <scope>NUCLEOTIDE SEQUENCE [LARGE SCALE GENOMIC DNA]</scope>
    <source>
        <strain evidence="2 3">CBS 117.55</strain>
    </source>
</reference>
<evidence type="ECO:0000313" key="3">
    <source>
        <dbReference type="Proteomes" id="UP000247233"/>
    </source>
</evidence>
<dbReference type="GeneID" id="37060941"/>